<dbReference type="GO" id="GO:0016791">
    <property type="term" value="F:phosphatase activity"/>
    <property type="evidence" value="ECO:0007669"/>
    <property type="project" value="UniProtKB-ARBA"/>
</dbReference>
<dbReference type="Pfam" id="PF08282">
    <property type="entry name" value="Hydrolase_3"/>
    <property type="match status" value="1"/>
</dbReference>
<evidence type="ECO:0000313" key="1">
    <source>
        <dbReference type="EMBL" id="TDQ57357.1"/>
    </source>
</evidence>
<dbReference type="GO" id="GO:0000287">
    <property type="term" value="F:magnesium ion binding"/>
    <property type="evidence" value="ECO:0007669"/>
    <property type="project" value="TreeGrafter"/>
</dbReference>
<evidence type="ECO:0008006" key="3">
    <source>
        <dbReference type="Google" id="ProtNLM"/>
    </source>
</evidence>
<dbReference type="SFLD" id="SFLDG01140">
    <property type="entry name" value="C2.B:_Phosphomannomutase_and_P"/>
    <property type="match status" value="1"/>
</dbReference>
<dbReference type="OrthoDB" id="9781413at2"/>
<dbReference type="RefSeq" id="WP_133544893.1">
    <property type="nucleotide sequence ID" value="NZ_SNYQ01000005.1"/>
</dbReference>
<dbReference type="Gene3D" id="3.40.50.1000">
    <property type="entry name" value="HAD superfamily/HAD-like"/>
    <property type="match status" value="1"/>
</dbReference>
<organism evidence="1 2">
    <name type="scientific">Mesocricetibacter intestinalis</name>
    <dbReference type="NCBI Taxonomy" id="1521930"/>
    <lineage>
        <taxon>Bacteria</taxon>
        <taxon>Pseudomonadati</taxon>
        <taxon>Pseudomonadota</taxon>
        <taxon>Gammaproteobacteria</taxon>
        <taxon>Pasteurellales</taxon>
        <taxon>Pasteurellaceae</taxon>
        <taxon>Mesocricetibacter</taxon>
    </lineage>
</organism>
<dbReference type="EMBL" id="SNYQ01000005">
    <property type="protein sequence ID" value="TDQ57357.1"/>
    <property type="molecule type" value="Genomic_DNA"/>
</dbReference>
<dbReference type="AlphaFoldDB" id="A0A4R6V7B0"/>
<sequence>MTYQAIAFDLDGTLLDSTGNIQESSKKAIQHARRQGLKVILVTGRHHTAVKPYYYELALDTPMICCNGTYLYQPQNDQVLAGNPLSKAQAEKVIDLAQRQGVHLLMYSRDAMNYMQLNPHMENFKRWVQSCPPEVRPELRQITDFRRLLEQEEIIWKFVISAPDPALMKATEAQLSPDEFSCEWSWIDRIDIANRGNSKGARLLELLQRWNIDPQHTIAFGDNHNDISMLTAVGLGVAMGNAEEAVKQQAKQVTLSNNEEGIAHLLNQLL</sequence>
<evidence type="ECO:0000313" key="2">
    <source>
        <dbReference type="Proteomes" id="UP000295657"/>
    </source>
</evidence>
<dbReference type="Proteomes" id="UP000295657">
    <property type="component" value="Unassembled WGS sequence"/>
</dbReference>
<protein>
    <recommendedName>
        <fullName evidence="3">Pyridoxal phosphatase</fullName>
    </recommendedName>
</protein>
<dbReference type="CDD" id="cd07516">
    <property type="entry name" value="HAD_Pase"/>
    <property type="match status" value="1"/>
</dbReference>
<dbReference type="NCBIfam" id="TIGR01484">
    <property type="entry name" value="HAD-SF-IIB"/>
    <property type="match status" value="1"/>
</dbReference>
<dbReference type="InterPro" id="IPR036412">
    <property type="entry name" value="HAD-like_sf"/>
</dbReference>
<dbReference type="GO" id="GO:0005829">
    <property type="term" value="C:cytosol"/>
    <property type="evidence" value="ECO:0007669"/>
    <property type="project" value="TreeGrafter"/>
</dbReference>
<dbReference type="InterPro" id="IPR023214">
    <property type="entry name" value="HAD_sf"/>
</dbReference>
<reference evidence="1 2" key="1">
    <citation type="submission" date="2019-03" db="EMBL/GenBank/DDBJ databases">
        <title>Genomic Encyclopedia of Type Strains, Phase IV (KMG-IV): sequencing the most valuable type-strain genomes for metagenomic binning, comparative biology and taxonomic classification.</title>
        <authorList>
            <person name="Goeker M."/>
        </authorList>
    </citation>
    <scope>NUCLEOTIDE SEQUENCE [LARGE SCALE GENOMIC DNA]</scope>
    <source>
        <strain evidence="1 2">DSM 28403</strain>
    </source>
</reference>
<proteinExistence type="predicted"/>
<keyword evidence="2" id="KW-1185">Reference proteome</keyword>
<dbReference type="SFLD" id="SFLDS00003">
    <property type="entry name" value="Haloacid_Dehalogenase"/>
    <property type="match status" value="1"/>
</dbReference>
<dbReference type="PANTHER" id="PTHR10000:SF58">
    <property type="entry name" value="PYRIDOXAL PHOSPHATE PHOSPHATASE YBHA"/>
    <property type="match status" value="1"/>
</dbReference>
<dbReference type="PROSITE" id="PS01229">
    <property type="entry name" value="COF_2"/>
    <property type="match status" value="1"/>
</dbReference>
<accession>A0A4R6V7B0</accession>
<dbReference type="NCBIfam" id="NF007821">
    <property type="entry name" value="PRK10530.1"/>
    <property type="match status" value="1"/>
</dbReference>
<name>A0A4R6V7B0_9PAST</name>
<dbReference type="SUPFAM" id="SSF56784">
    <property type="entry name" value="HAD-like"/>
    <property type="match status" value="1"/>
</dbReference>
<gene>
    <name evidence="1" type="ORF">EDC45_1411</name>
</gene>
<dbReference type="InterPro" id="IPR000150">
    <property type="entry name" value="Cof"/>
</dbReference>
<dbReference type="Gene3D" id="3.30.1240.10">
    <property type="match status" value="1"/>
</dbReference>
<dbReference type="InterPro" id="IPR006379">
    <property type="entry name" value="HAD-SF_hydro_IIB"/>
</dbReference>
<comment type="caution">
    <text evidence="1">The sequence shown here is derived from an EMBL/GenBank/DDBJ whole genome shotgun (WGS) entry which is preliminary data.</text>
</comment>
<dbReference type="NCBIfam" id="TIGR00099">
    <property type="entry name" value="Cof-subfamily"/>
    <property type="match status" value="1"/>
</dbReference>
<dbReference type="PANTHER" id="PTHR10000">
    <property type="entry name" value="PHOSPHOSERINE PHOSPHATASE"/>
    <property type="match status" value="1"/>
</dbReference>